<evidence type="ECO:0000313" key="1">
    <source>
        <dbReference type="EMBL" id="KIX14440.1"/>
    </source>
</evidence>
<organism evidence="1 2">
    <name type="scientific">Dethiosulfatarculus sandiegensis</name>
    <dbReference type="NCBI Taxonomy" id="1429043"/>
    <lineage>
        <taxon>Bacteria</taxon>
        <taxon>Pseudomonadati</taxon>
        <taxon>Thermodesulfobacteriota</taxon>
        <taxon>Desulfarculia</taxon>
        <taxon>Desulfarculales</taxon>
        <taxon>Desulfarculaceae</taxon>
        <taxon>Dethiosulfatarculus</taxon>
    </lineage>
</organism>
<sequence>MYSQKVSCQRIFPLLTGLIVMASLFFLASLSLAQPQVIDHMQPVYKAPGPGGTCPQGASKLFFKGKSRCLFCNQKEGYFPQKIHGKTVCVRLQMHPAMETPQGHKPKYTPLNAKGKCPKKFKPVTLAGQKKCAACNPGYIWHHYYGQGRCVKCPAGQSLGFMGRGKISCLKCPEGSLLSPRHPTLGYRCTCPGGKVMVKTPNGYKCLQPKKVMFR</sequence>
<dbReference type="EMBL" id="AZAC01000011">
    <property type="protein sequence ID" value="KIX14440.1"/>
    <property type="molecule type" value="Genomic_DNA"/>
</dbReference>
<protein>
    <recommendedName>
        <fullName evidence="3">Tyrosine-protein kinase ephrin type A/B receptor-like domain-containing protein</fullName>
    </recommendedName>
</protein>
<accession>A0A0D2JY05</accession>
<evidence type="ECO:0000313" key="2">
    <source>
        <dbReference type="Proteomes" id="UP000032233"/>
    </source>
</evidence>
<proteinExistence type="predicted"/>
<keyword evidence="2" id="KW-1185">Reference proteome</keyword>
<reference evidence="1 2" key="1">
    <citation type="submission" date="2013-11" db="EMBL/GenBank/DDBJ databases">
        <title>Metagenomic analysis of a methanogenic consortium involved in long chain n-alkane degradation.</title>
        <authorList>
            <person name="Davidova I.A."/>
            <person name="Callaghan A.V."/>
            <person name="Wawrik B."/>
            <person name="Pruitt S."/>
            <person name="Marks C."/>
            <person name="Duncan K.E."/>
            <person name="Suflita J.M."/>
        </authorList>
    </citation>
    <scope>NUCLEOTIDE SEQUENCE [LARGE SCALE GENOMIC DNA]</scope>
    <source>
        <strain evidence="1 2">SPR</strain>
    </source>
</reference>
<dbReference type="STRING" id="1429043.X474_09965"/>
<dbReference type="Proteomes" id="UP000032233">
    <property type="component" value="Unassembled WGS sequence"/>
</dbReference>
<dbReference type="InterPro" id="IPR009030">
    <property type="entry name" value="Growth_fac_rcpt_cys_sf"/>
</dbReference>
<gene>
    <name evidence="1" type="ORF">X474_09965</name>
</gene>
<dbReference type="SUPFAM" id="SSF57184">
    <property type="entry name" value="Growth factor receptor domain"/>
    <property type="match status" value="1"/>
</dbReference>
<name>A0A0D2JY05_9BACT</name>
<comment type="caution">
    <text evidence="1">The sequence shown here is derived from an EMBL/GenBank/DDBJ whole genome shotgun (WGS) entry which is preliminary data.</text>
</comment>
<dbReference type="AlphaFoldDB" id="A0A0D2JY05"/>
<evidence type="ECO:0008006" key="3">
    <source>
        <dbReference type="Google" id="ProtNLM"/>
    </source>
</evidence>
<dbReference type="InParanoid" id="A0A0D2JY05"/>
<dbReference type="RefSeq" id="WP_044348216.1">
    <property type="nucleotide sequence ID" value="NZ_AZAC01000011.1"/>
</dbReference>